<keyword evidence="1" id="KW-1133">Transmembrane helix</keyword>
<dbReference type="InterPro" id="IPR025098">
    <property type="entry name" value="DUF4013"/>
</dbReference>
<keyword evidence="3" id="KW-1185">Reference proteome</keyword>
<evidence type="ECO:0008006" key="4">
    <source>
        <dbReference type="Google" id="ProtNLM"/>
    </source>
</evidence>
<dbReference type="OrthoDB" id="3181212at2"/>
<gene>
    <name evidence="2" type="ORF">C1880_01845</name>
</gene>
<organism evidence="2 3">
    <name type="scientific">Senegalimassilia anaerobia</name>
    <dbReference type="NCBI Taxonomy" id="1473216"/>
    <lineage>
        <taxon>Bacteria</taxon>
        <taxon>Bacillati</taxon>
        <taxon>Actinomycetota</taxon>
        <taxon>Coriobacteriia</taxon>
        <taxon>Coriobacteriales</taxon>
        <taxon>Coriobacteriaceae</taxon>
        <taxon>Senegalimassilia</taxon>
    </lineage>
</organism>
<keyword evidence="1" id="KW-0812">Transmembrane</keyword>
<feature type="transmembrane region" description="Helical" evidence="1">
    <location>
        <begin position="174"/>
        <end position="200"/>
    </location>
</feature>
<evidence type="ECO:0000313" key="2">
    <source>
        <dbReference type="EMBL" id="RDB57580.1"/>
    </source>
</evidence>
<feature type="transmembrane region" description="Helical" evidence="1">
    <location>
        <begin position="24"/>
        <end position="49"/>
    </location>
</feature>
<name>A0A369LE27_9ACTN</name>
<dbReference type="EMBL" id="PPTP01000001">
    <property type="protein sequence ID" value="RDB57580.1"/>
    <property type="molecule type" value="Genomic_DNA"/>
</dbReference>
<proteinExistence type="predicted"/>
<dbReference type="Pfam" id="PF13197">
    <property type="entry name" value="DUF4013"/>
    <property type="match status" value="1"/>
</dbReference>
<reference evidence="2 3" key="1">
    <citation type="journal article" date="2018" name="Elife">
        <title>Discovery and characterization of a prevalent human gut bacterial enzyme sufficient for the inactivation of a family of plant toxins.</title>
        <authorList>
            <person name="Koppel N."/>
            <person name="Bisanz J.E."/>
            <person name="Pandelia M.E."/>
            <person name="Turnbaugh P.J."/>
            <person name="Balskus E.P."/>
        </authorList>
    </citation>
    <scope>NUCLEOTIDE SEQUENCE [LARGE SCALE GENOMIC DNA]</scope>
    <source>
        <strain evidence="3">anaerobia AP69FAA</strain>
    </source>
</reference>
<feature type="transmembrane region" description="Helical" evidence="1">
    <location>
        <begin position="220"/>
        <end position="251"/>
    </location>
</feature>
<feature type="transmembrane region" description="Helical" evidence="1">
    <location>
        <begin position="113"/>
        <end position="143"/>
    </location>
</feature>
<comment type="caution">
    <text evidence="2">The sequence shown here is derived from an EMBL/GenBank/DDBJ whole genome shotgun (WGS) entry which is preliminary data.</text>
</comment>
<evidence type="ECO:0000313" key="3">
    <source>
        <dbReference type="Proteomes" id="UP000253792"/>
    </source>
</evidence>
<protein>
    <recommendedName>
        <fullName evidence="4">DUF4013 domain-containing protein</fullName>
    </recommendedName>
</protein>
<dbReference type="AlphaFoldDB" id="A0A369LE27"/>
<dbReference type="RefSeq" id="WP_114620066.1">
    <property type="nucleotide sequence ID" value="NZ_PPTP01000001.1"/>
</dbReference>
<sequence length="286" mass="30161">MQTGYFGAAWNDVKSSQGWLGKMFLLGLIAFIPVFGPVVLLGYAFGWARDIAWGVHMPMPARIFGNEDGLLYRRGLIVLAICVVCCVVIPGALEGCWDALAGRGLSNVSHAVWGGAGSAAIVSPVYSLFSLAVSLASVMFFLVASMRASIYGRLGPGFQVPRLWAMMRHDMKGLLRVLGLSIVLAIVPAVVTGIVGSLLVGGVISVGAYGLFSSGTAPDMMFVVTAGMCLVVVCLALAVVVSAASAFAVVMQARAVGYWTRQFDVPAWRGQDDLMPFEMASCGAPR</sequence>
<dbReference type="STRING" id="1034345.GCA_000236865_01254"/>
<evidence type="ECO:0000256" key="1">
    <source>
        <dbReference type="SAM" id="Phobius"/>
    </source>
</evidence>
<feature type="transmembrane region" description="Helical" evidence="1">
    <location>
        <begin position="70"/>
        <end position="93"/>
    </location>
</feature>
<accession>A0A369LE27</accession>
<keyword evidence="1" id="KW-0472">Membrane</keyword>
<dbReference type="Proteomes" id="UP000253792">
    <property type="component" value="Unassembled WGS sequence"/>
</dbReference>